<dbReference type="OrthoDB" id="1143271at2"/>
<reference evidence="1 2" key="1">
    <citation type="submission" date="2018-12" db="EMBL/GenBank/DDBJ databases">
        <title>Mangrovimonas spongiae sp. nov., a novel member of the genus Mangrovimonas isolated from marine sponge.</title>
        <authorList>
            <person name="Zhuang L."/>
            <person name="Luo L."/>
        </authorList>
    </citation>
    <scope>NUCLEOTIDE SEQUENCE [LARGE SCALE GENOMIC DNA]</scope>
    <source>
        <strain evidence="1 2">HN-E26</strain>
    </source>
</reference>
<evidence type="ECO:0000313" key="1">
    <source>
        <dbReference type="EMBL" id="RSK41543.1"/>
    </source>
</evidence>
<accession>A0A428K564</accession>
<dbReference type="Proteomes" id="UP000270620">
    <property type="component" value="Unassembled WGS sequence"/>
</dbReference>
<dbReference type="EMBL" id="RWBG01000001">
    <property type="protein sequence ID" value="RSK41543.1"/>
    <property type="molecule type" value="Genomic_DNA"/>
</dbReference>
<sequence>MKQNKHFILLVAFCIGFVTILHAQHRRYAIKNGFGIYGGITQYDILTDNFETKPGNGWMVGASATVDLPHKWYNISYTIQLAENEVGIATRPVALPSQSQFLDYKIFTAQIALLMHVKLIKSFLTIDIGPMLQYNGELKLQDDQYENFIVANYDNLLAKDISDVNKFNIDGTVGVSAGFSHFRVKAQYIYGFTNMLGKLDKDDNLDLTGNDKKIKGNQSIFAFTAMITF</sequence>
<dbReference type="RefSeq" id="WP_125466538.1">
    <property type="nucleotide sequence ID" value="NZ_RWBG01000001.1"/>
</dbReference>
<evidence type="ECO:0008006" key="3">
    <source>
        <dbReference type="Google" id="ProtNLM"/>
    </source>
</evidence>
<dbReference type="AlphaFoldDB" id="A0A428K564"/>
<organism evidence="1 2">
    <name type="scientific">Mangrovimonas spongiae</name>
    <dbReference type="NCBI Taxonomy" id="2494697"/>
    <lineage>
        <taxon>Bacteria</taxon>
        <taxon>Pseudomonadati</taxon>
        <taxon>Bacteroidota</taxon>
        <taxon>Flavobacteriia</taxon>
        <taxon>Flavobacteriales</taxon>
        <taxon>Flavobacteriaceae</taxon>
        <taxon>Mangrovimonas</taxon>
    </lineage>
</organism>
<proteinExistence type="predicted"/>
<evidence type="ECO:0000313" key="2">
    <source>
        <dbReference type="Proteomes" id="UP000270620"/>
    </source>
</evidence>
<gene>
    <name evidence="1" type="ORF">EJA19_01315</name>
</gene>
<protein>
    <recommendedName>
        <fullName evidence="3">PorT family protein</fullName>
    </recommendedName>
</protein>
<comment type="caution">
    <text evidence="1">The sequence shown here is derived from an EMBL/GenBank/DDBJ whole genome shotgun (WGS) entry which is preliminary data.</text>
</comment>
<name>A0A428K564_9FLAO</name>
<keyword evidence="2" id="KW-1185">Reference proteome</keyword>